<dbReference type="AlphaFoldDB" id="A0A2V0PLL2"/>
<protein>
    <submittedName>
        <fullName evidence="1">Uncharacterized protein</fullName>
    </submittedName>
</protein>
<proteinExistence type="predicted"/>
<organism evidence="1 2">
    <name type="scientific">Raphidocelis subcapitata</name>
    <dbReference type="NCBI Taxonomy" id="307507"/>
    <lineage>
        <taxon>Eukaryota</taxon>
        <taxon>Viridiplantae</taxon>
        <taxon>Chlorophyta</taxon>
        <taxon>core chlorophytes</taxon>
        <taxon>Chlorophyceae</taxon>
        <taxon>CS clade</taxon>
        <taxon>Sphaeropleales</taxon>
        <taxon>Selenastraceae</taxon>
        <taxon>Raphidocelis</taxon>
    </lineage>
</organism>
<accession>A0A2V0PLL2</accession>
<comment type="caution">
    <text evidence="1">The sequence shown here is derived from an EMBL/GenBank/DDBJ whole genome shotgun (WGS) entry which is preliminary data.</text>
</comment>
<name>A0A2V0PLL2_9CHLO</name>
<dbReference type="OrthoDB" id="10387917at2759"/>
<dbReference type="Proteomes" id="UP000247498">
    <property type="component" value="Unassembled WGS sequence"/>
</dbReference>
<dbReference type="EMBL" id="BDRX01000119">
    <property type="protein sequence ID" value="GBF98237.1"/>
    <property type="molecule type" value="Genomic_DNA"/>
</dbReference>
<evidence type="ECO:0000313" key="1">
    <source>
        <dbReference type="EMBL" id="GBF98237.1"/>
    </source>
</evidence>
<keyword evidence="2" id="KW-1185">Reference proteome</keyword>
<evidence type="ECO:0000313" key="2">
    <source>
        <dbReference type="Proteomes" id="UP000247498"/>
    </source>
</evidence>
<gene>
    <name evidence="1" type="ORF">Rsub_11057</name>
</gene>
<sequence>MSYSSTVRPSDLAAQKQRQDACVNAALAEGCKSAALAGGVSGGLSLALSAVSEAYRFKFTTGPRTAFVVMPVFSAFWFVSEKHVMRCNQKRDNKWQSLDRLNGYEAPAHEQLGKSPQ</sequence>
<dbReference type="InParanoid" id="A0A2V0PLL2"/>
<reference evidence="1 2" key="1">
    <citation type="journal article" date="2018" name="Sci. Rep.">
        <title>Raphidocelis subcapitata (=Pseudokirchneriella subcapitata) provides an insight into genome evolution and environmental adaptations in the Sphaeropleales.</title>
        <authorList>
            <person name="Suzuki S."/>
            <person name="Yamaguchi H."/>
            <person name="Nakajima N."/>
            <person name="Kawachi M."/>
        </authorList>
    </citation>
    <scope>NUCLEOTIDE SEQUENCE [LARGE SCALE GENOMIC DNA]</scope>
    <source>
        <strain evidence="1 2">NIES-35</strain>
    </source>
</reference>